<dbReference type="InterPro" id="IPR031778">
    <property type="entry name" value="Sortilin_N"/>
</dbReference>
<keyword evidence="1" id="KW-0677">Repeat</keyword>
<dbReference type="AlphaFoldDB" id="A0AA37Q5G0"/>
<comment type="caution">
    <text evidence="4">The sequence shown here is derived from an EMBL/GenBank/DDBJ whole genome shotgun (WGS) entry which is preliminary data.</text>
</comment>
<dbReference type="SUPFAM" id="SSF50939">
    <property type="entry name" value="Sialidases"/>
    <property type="match status" value="2"/>
</dbReference>
<dbReference type="GO" id="GO:0010411">
    <property type="term" value="P:xyloglucan metabolic process"/>
    <property type="evidence" value="ECO:0007669"/>
    <property type="project" value="TreeGrafter"/>
</dbReference>
<gene>
    <name evidence="4" type="ORF">rosag_06200</name>
</gene>
<protein>
    <recommendedName>
        <fullName evidence="3">Sortilin N-terminal domain-containing protein</fullName>
    </recommendedName>
</protein>
<dbReference type="Pfam" id="PF15902">
    <property type="entry name" value="Sortilin-Vps10"/>
    <property type="match status" value="1"/>
</dbReference>
<accession>A0AA37Q5G0</accession>
<evidence type="ECO:0000313" key="4">
    <source>
        <dbReference type="EMBL" id="GLC24107.1"/>
    </source>
</evidence>
<evidence type="ECO:0000256" key="1">
    <source>
        <dbReference type="ARBA" id="ARBA00022737"/>
    </source>
</evidence>
<dbReference type="EMBL" id="BRXS01000001">
    <property type="protein sequence ID" value="GLC24107.1"/>
    <property type="molecule type" value="Genomic_DNA"/>
</dbReference>
<organism evidence="4 5">
    <name type="scientific">Roseisolibacter agri</name>
    <dbReference type="NCBI Taxonomy" id="2014610"/>
    <lineage>
        <taxon>Bacteria</taxon>
        <taxon>Pseudomonadati</taxon>
        <taxon>Gemmatimonadota</taxon>
        <taxon>Gemmatimonadia</taxon>
        <taxon>Gemmatimonadales</taxon>
        <taxon>Gemmatimonadaceae</taxon>
        <taxon>Roseisolibacter</taxon>
    </lineage>
</organism>
<evidence type="ECO:0000256" key="2">
    <source>
        <dbReference type="SAM" id="SignalP"/>
    </source>
</evidence>
<dbReference type="Gene3D" id="2.130.10.10">
    <property type="entry name" value="YVTN repeat-like/Quinoprotein amine dehydrogenase"/>
    <property type="match status" value="4"/>
</dbReference>
<reference evidence="4" key="1">
    <citation type="submission" date="2022-08" db="EMBL/GenBank/DDBJ databases">
        <title>Draft genome sequencing of Roseisolibacter agri AW1220.</title>
        <authorList>
            <person name="Tobiishi Y."/>
            <person name="Tonouchi A."/>
        </authorList>
    </citation>
    <scope>NUCLEOTIDE SEQUENCE</scope>
    <source>
        <strain evidence="4">AW1220</strain>
    </source>
</reference>
<keyword evidence="2" id="KW-0732">Signal</keyword>
<dbReference type="RefSeq" id="WP_284348555.1">
    <property type="nucleotide sequence ID" value="NZ_BRXS01000001.1"/>
</dbReference>
<feature type="chain" id="PRO_5041340732" description="Sortilin N-terminal domain-containing protein" evidence="2">
    <location>
        <begin position="31"/>
        <end position="1073"/>
    </location>
</feature>
<dbReference type="InterPro" id="IPR015943">
    <property type="entry name" value="WD40/YVTN_repeat-like_dom_sf"/>
</dbReference>
<evidence type="ECO:0000259" key="3">
    <source>
        <dbReference type="Pfam" id="PF15902"/>
    </source>
</evidence>
<sequence>MPRHRRPRSTRASSPLRALPLLAAAALAPAALPLTSLGAQPAARPTAAPAPTVDPKLLGALRWRMVGPARGGRVTAATGVASQPHTFYFGSTGGGVWRTTDAGQNWVNLSDGQIREGSIGAVEVAPSDPNVLWVGTGSDGLRSNVSTGRGVYRSTDAGKTWTHVGLRESGHIGGIRVHPRDPNTAFVAAIGNGFKPNAERGLFRTRDGGKSWEKVLFVSDSTGAVDVELKPDDPNTLYASMWRAERKPWTIISGAYEGGIYKSTDGGTTWKKLEGGLPKGLFGKSNVAVSAADPNRVYALIEAASGAGLYRSDDAGASWTRVNDQASLITRPFYYTTLGADPTNADVVYAGAEGFFKSTDGGKTFRSMSTPHGDNHDIWINPKDGQIMIQANDGGVNVSLNGGRTWSSQYNQPTAEIYQVAVDNQYPYLLYGAQQDNSTLIVPSLPTTSSSPDDPIQSWRQGPGCETGPILPHITNPDTVYGSCKGQFSRASLRSGQEQQSWVGAQSLYGNAGKDLIYRFQRVSPMETSPHDARTVYYGSQYVHRTRDEGKTWERISPDLTANDPQYQSVISGSPITIDVTGEEMYATLYAIRESTLEPGVIWTGANDGPIHVTRDGGKTWAKVTPPDLGPGGRVQNIEPSPHRKGAAYVAVLRYQLGDFKPYLYATNDYGKSWRLLTPGDNGIPADEPTRVVREDPARAGLLYAGTEFGAYVSFDDGRRWQSLQLNLPNTPITDLRVHRNDLVISTQGRSFWILDNVTPLHALADERQRAALAGAPAHLFRPREAVRTRYRAGFGGLEAERTATADPQYPPAGAMIDYWIAKAPEGQATLDILDSAGAVIRSITSVSPGERTQAVENNMRAPAFERTGTPRLDVREGMRRFVWDYTLPGPWDAATQRPGRNGPMAAPGRYTARLTIANPAAGTQRWTMSQPLIVRADPRQLKDGVTPAVMRAQLAHNLKVRDMVSETNRLVARVRAARTRFNGAPPGTIQQDSLRLLQALEGKLVTPAIRYSRPGLQAHISYLYGMTLQADQRVPRDAVERYQALRRELDAVQAEARRLLGPERETTASSGS</sequence>
<dbReference type="PANTHER" id="PTHR43739">
    <property type="entry name" value="XYLOGLUCANASE (EUROFUNG)"/>
    <property type="match status" value="1"/>
</dbReference>
<name>A0AA37Q5G0_9BACT</name>
<dbReference type="PANTHER" id="PTHR43739:SF5">
    <property type="entry name" value="EXO-ALPHA-SIALIDASE"/>
    <property type="match status" value="1"/>
</dbReference>
<dbReference type="InterPro" id="IPR052025">
    <property type="entry name" value="Xyloglucanase_GH74"/>
</dbReference>
<feature type="domain" description="Sortilin N-terminal" evidence="3">
    <location>
        <begin position="151"/>
        <end position="298"/>
    </location>
</feature>
<keyword evidence="5" id="KW-1185">Reference proteome</keyword>
<evidence type="ECO:0000313" key="5">
    <source>
        <dbReference type="Proteomes" id="UP001161325"/>
    </source>
</evidence>
<dbReference type="InterPro" id="IPR036278">
    <property type="entry name" value="Sialidase_sf"/>
</dbReference>
<dbReference type="CDD" id="cd15482">
    <property type="entry name" value="Sialidase_non-viral"/>
    <property type="match status" value="3"/>
</dbReference>
<dbReference type="Proteomes" id="UP001161325">
    <property type="component" value="Unassembled WGS sequence"/>
</dbReference>
<proteinExistence type="predicted"/>
<feature type="signal peptide" evidence="2">
    <location>
        <begin position="1"/>
        <end position="30"/>
    </location>
</feature>